<name>A0A2W1N7D8_PAEXE</name>
<accession>A0A2W1N7D8</accession>
<feature type="transmembrane region" description="Helical" evidence="1">
    <location>
        <begin position="34"/>
        <end position="51"/>
    </location>
</feature>
<evidence type="ECO:0000313" key="2">
    <source>
        <dbReference type="EMBL" id="PZE19500.1"/>
    </source>
</evidence>
<reference evidence="2" key="1">
    <citation type="submission" date="2018-06" db="EMBL/GenBank/DDBJ databases">
        <title>Paenibacillus xerothermodurans sp. nov. an extremely dry heat resistant spore forming bacterium isolated from the soil of Cape Canaveral, Florida.</title>
        <authorList>
            <person name="Seuylemezian A."/>
            <person name="Kaur N."/>
            <person name="Patil P."/>
            <person name="Patil P."/>
            <person name="Mayilraj S."/>
            <person name="Vaishampayan P."/>
        </authorList>
    </citation>
    <scope>NUCLEOTIDE SEQUENCE [LARGE SCALE GENOMIC DNA]</scope>
    <source>
        <strain evidence="2">ATCC 27380</strain>
    </source>
</reference>
<organism evidence="2 3">
    <name type="scientific">Paenibacillus xerothermodurans</name>
    <dbReference type="NCBI Taxonomy" id="1977292"/>
    <lineage>
        <taxon>Bacteria</taxon>
        <taxon>Bacillati</taxon>
        <taxon>Bacillota</taxon>
        <taxon>Bacilli</taxon>
        <taxon>Bacillales</taxon>
        <taxon>Paenibacillaceae</taxon>
        <taxon>Paenibacillus</taxon>
    </lineage>
</organism>
<dbReference type="OrthoDB" id="1679483at2"/>
<keyword evidence="1" id="KW-0812">Transmembrane</keyword>
<dbReference type="AlphaFoldDB" id="A0A2W1N7D8"/>
<feature type="transmembrane region" description="Helical" evidence="1">
    <location>
        <begin position="63"/>
        <end position="83"/>
    </location>
</feature>
<keyword evidence="3" id="KW-1185">Reference proteome</keyword>
<dbReference type="NCBIfam" id="NF041644">
    <property type="entry name" value="CBO0543_fam"/>
    <property type="match status" value="1"/>
</dbReference>
<sequence>MSDELENFARQRRLINELVQTNMDSFLNYGFLSLQWWLLLAFLILPWVLWLKIARKHRLLETVLVGTIVIILTTLHDWVGYNFNFWDYPVEIVPLLPGALPFDLSVVPVAYMLLYQFCLTWKSYLIGLGCMTFIYAFIGEPFANWMELVVYFKWSSIYSVIYYIFTGVVVRASVDKLAAVSIPAQRVKG</sequence>
<feature type="transmembrane region" description="Helical" evidence="1">
    <location>
        <begin position="95"/>
        <end position="114"/>
    </location>
</feature>
<keyword evidence="1" id="KW-0472">Membrane</keyword>
<proteinExistence type="predicted"/>
<protein>
    <submittedName>
        <fullName evidence="2">Uncharacterized protein</fullName>
    </submittedName>
</protein>
<comment type="caution">
    <text evidence="2">The sequence shown here is derived from an EMBL/GenBank/DDBJ whole genome shotgun (WGS) entry which is preliminary data.</text>
</comment>
<dbReference type="InterPro" id="IPR048147">
    <property type="entry name" value="CBO0543-like"/>
</dbReference>
<keyword evidence="1" id="KW-1133">Transmembrane helix</keyword>
<dbReference type="RefSeq" id="WP_089201424.1">
    <property type="nucleotide sequence ID" value="NZ_NHRJ02000016.1"/>
</dbReference>
<evidence type="ECO:0000256" key="1">
    <source>
        <dbReference type="SAM" id="Phobius"/>
    </source>
</evidence>
<dbReference type="EMBL" id="NHRJ02000016">
    <property type="protein sequence ID" value="PZE19500.1"/>
    <property type="molecule type" value="Genomic_DNA"/>
</dbReference>
<evidence type="ECO:0000313" key="3">
    <source>
        <dbReference type="Proteomes" id="UP000214746"/>
    </source>
</evidence>
<dbReference type="Proteomes" id="UP000214746">
    <property type="component" value="Unassembled WGS sequence"/>
</dbReference>
<feature type="transmembrane region" description="Helical" evidence="1">
    <location>
        <begin position="121"/>
        <end position="138"/>
    </location>
</feature>
<feature type="transmembrane region" description="Helical" evidence="1">
    <location>
        <begin position="150"/>
        <end position="170"/>
    </location>
</feature>
<gene>
    <name evidence="2" type="ORF">CBW46_018355</name>
</gene>